<dbReference type="EMBL" id="BMCH01000003">
    <property type="protein sequence ID" value="GGC30508.1"/>
    <property type="molecule type" value="Genomic_DNA"/>
</dbReference>
<reference evidence="3" key="1">
    <citation type="journal article" date="2019" name="Int. J. Syst. Evol. Microbiol.">
        <title>The Global Catalogue of Microorganisms (GCM) 10K type strain sequencing project: providing services to taxonomists for standard genome sequencing and annotation.</title>
        <authorList>
            <consortium name="The Broad Institute Genomics Platform"/>
            <consortium name="The Broad Institute Genome Sequencing Center for Infectious Disease"/>
            <person name="Wu L."/>
            <person name="Ma J."/>
        </authorList>
    </citation>
    <scope>NUCLEOTIDE SEQUENCE [LARGE SCALE GENOMIC DNA]</scope>
    <source>
        <strain evidence="3">CCM 7132</strain>
    </source>
</reference>
<accession>A0ABQ1LWV9</accession>
<keyword evidence="3" id="KW-1185">Reference proteome</keyword>
<proteinExistence type="predicted"/>
<name>A0ABQ1LWV9_9PROT</name>
<evidence type="ECO:0000313" key="2">
    <source>
        <dbReference type="EMBL" id="GGC30508.1"/>
    </source>
</evidence>
<sequence length="80" mass="9238">MPHPGSPCWRDITTDKPLSSEATDRHKAQKGATPWILRRGRADRLSGFLNQQGYTPRSRHGFSFLTQRNAQYSNRLLLWT</sequence>
<evidence type="ECO:0000256" key="1">
    <source>
        <dbReference type="SAM" id="MobiDB-lite"/>
    </source>
</evidence>
<dbReference type="RefSeq" id="WP_188426155.1">
    <property type="nucleotide sequence ID" value="NZ_BMCH01000003.1"/>
</dbReference>
<organism evidence="2 3">
    <name type="scientific">Asaia siamensis</name>
    <dbReference type="NCBI Taxonomy" id="110479"/>
    <lineage>
        <taxon>Bacteria</taxon>
        <taxon>Pseudomonadati</taxon>
        <taxon>Pseudomonadota</taxon>
        <taxon>Alphaproteobacteria</taxon>
        <taxon>Acetobacterales</taxon>
        <taxon>Acetobacteraceae</taxon>
        <taxon>Asaia</taxon>
    </lineage>
</organism>
<evidence type="ECO:0000313" key="3">
    <source>
        <dbReference type="Proteomes" id="UP000637769"/>
    </source>
</evidence>
<protein>
    <submittedName>
        <fullName evidence="2">Uncharacterized protein</fullName>
    </submittedName>
</protein>
<gene>
    <name evidence="2" type="ORF">GCM10007207_15040</name>
</gene>
<dbReference type="Proteomes" id="UP000637769">
    <property type="component" value="Unassembled WGS sequence"/>
</dbReference>
<feature type="region of interest" description="Disordered" evidence="1">
    <location>
        <begin position="1"/>
        <end position="31"/>
    </location>
</feature>
<comment type="caution">
    <text evidence="2">The sequence shown here is derived from an EMBL/GenBank/DDBJ whole genome shotgun (WGS) entry which is preliminary data.</text>
</comment>